<evidence type="ECO:0000259" key="1">
    <source>
        <dbReference type="Pfam" id="PF09861"/>
    </source>
</evidence>
<proteinExistence type="predicted"/>
<dbReference type="GO" id="GO:0050043">
    <property type="term" value="F:lactate racemase activity"/>
    <property type="evidence" value="ECO:0007669"/>
    <property type="project" value="InterPro"/>
</dbReference>
<dbReference type="InterPro" id="IPR047926">
    <property type="entry name" value="Ni_dep_LarA"/>
</dbReference>
<dbReference type="InterPro" id="IPR048520">
    <property type="entry name" value="LarA_C"/>
</dbReference>
<feature type="domain" description="LarA-like N-terminal" evidence="1">
    <location>
        <begin position="5"/>
        <end position="198"/>
    </location>
</feature>
<feature type="domain" description="Lactate racemase C-terminal" evidence="2">
    <location>
        <begin position="274"/>
        <end position="414"/>
    </location>
</feature>
<evidence type="ECO:0000259" key="2">
    <source>
        <dbReference type="Pfam" id="PF21113"/>
    </source>
</evidence>
<gene>
    <name evidence="3" type="primary">larA</name>
    <name evidence="3" type="ORF">ICT70_13820</name>
</gene>
<sequence length="424" mass="45560">MVLKYGSTSVPCRLPGGQLLQMKQITALQPAHQLVNEALQHPIGTPPLPGMVNAGDKVVIVTSDITRYSASEVYLPLVVDELNRCSIADENISILIALGIHRGQTAEEHRKILGPLYGRIAVYDHDCDDPEQLVDLGITDGGIPVQINRRVMAADRVIVTGTIGFHYFAGFGGGRKGLVPGVASRETCMASHFAVFNPPEIGGKHPSAVTGVLAGNPVHRNLLQAAQRVEPDFLLNTVLGPNKEIVAVFCGELEQAHLAGCELVRSLYSVPVTAAADLAIISCGGEPKDINFIQAQKALDYGCRAVKPGGTIIFLAACRDGFGYPTFFDWFRYQDLDQFEAALRANYQINGQTAHAVLARARRFRILLISEFNSEQTAAMGMEKSADLQTALAQVLPTLPSNFSSVIIPDGGTILPVVTPPTTT</sequence>
<dbReference type="AlphaFoldDB" id="A0A8J6R6T7"/>
<protein>
    <submittedName>
        <fullName evidence="3">Nickel-dependent lactate racemase</fullName>
    </submittedName>
</protein>
<evidence type="ECO:0000313" key="4">
    <source>
        <dbReference type="Proteomes" id="UP000632828"/>
    </source>
</evidence>
<organism evidence="3 4">
    <name type="scientific">Pelovirga terrestris</name>
    <dbReference type="NCBI Taxonomy" id="2771352"/>
    <lineage>
        <taxon>Bacteria</taxon>
        <taxon>Pseudomonadati</taxon>
        <taxon>Thermodesulfobacteriota</taxon>
        <taxon>Desulfuromonadia</taxon>
        <taxon>Geobacterales</taxon>
        <taxon>Geobacteraceae</taxon>
        <taxon>Pelovirga</taxon>
    </lineage>
</organism>
<accession>A0A8J6R6T7</accession>
<dbReference type="Proteomes" id="UP000632828">
    <property type="component" value="Unassembled WGS sequence"/>
</dbReference>
<dbReference type="InterPro" id="IPR043166">
    <property type="entry name" value="LarA-like_C"/>
</dbReference>
<dbReference type="PANTHER" id="PTHR33171">
    <property type="entry name" value="LAR_N DOMAIN-CONTAINING PROTEIN"/>
    <property type="match status" value="1"/>
</dbReference>
<dbReference type="PANTHER" id="PTHR33171:SF17">
    <property type="entry name" value="LARA-LIKE N-TERMINAL DOMAIN-CONTAINING PROTEIN"/>
    <property type="match status" value="1"/>
</dbReference>
<reference evidence="3" key="1">
    <citation type="submission" date="2020-09" db="EMBL/GenBank/DDBJ databases">
        <title>Pelobacter alkaliphilus sp. nov., a novel anaerobic arsenate-reducing bacterium from terrestrial mud volcano.</title>
        <authorList>
            <person name="Khomyakova M.A."/>
            <person name="Merkel A.Y."/>
            <person name="Slobodkin A.I."/>
        </authorList>
    </citation>
    <scope>NUCLEOTIDE SEQUENCE</scope>
    <source>
        <strain evidence="3">M08fum</strain>
    </source>
</reference>
<dbReference type="Pfam" id="PF21113">
    <property type="entry name" value="LarA_C"/>
    <property type="match status" value="1"/>
</dbReference>
<dbReference type="InterPro" id="IPR018657">
    <property type="entry name" value="LarA-like_N"/>
</dbReference>
<dbReference type="Gene3D" id="3.40.50.11440">
    <property type="match status" value="1"/>
</dbReference>
<dbReference type="Gene3D" id="3.90.226.30">
    <property type="match status" value="1"/>
</dbReference>
<comment type="caution">
    <text evidence="3">The sequence shown here is derived from an EMBL/GenBank/DDBJ whole genome shotgun (WGS) entry which is preliminary data.</text>
</comment>
<dbReference type="NCBIfam" id="NF033504">
    <property type="entry name" value="Ni_dep_LarA"/>
    <property type="match status" value="1"/>
</dbReference>
<name>A0A8J6R6T7_9BACT</name>
<keyword evidence="4" id="KW-1185">Reference proteome</keyword>
<dbReference type="InterPro" id="IPR048068">
    <property type="entry name" value="LarA-like"/>
</dbReference>
<evidence type="ECO:0000313" key="3">
    <source>
        <dbReference type="EMBL" id="MBD1401739.1"/>
    </source>
</evidence>
<dbReference type="Pfam" id="PF09861">
    <property type="entry name" value="Lar_N"/>
    <property type="match status" value="1"/>
</dbReference>
<dbReference type="EMBL" id="JACWUN010000020">
    <property type="protein sequence ID" value="MBD1401739.1"/>
    <property type="molecule type" value="Genomic_DNA"/>
</dbReference>